<feature type="transmembrane region" description="Helical" evidence="5">
    <location>
        <begin position="78"/>
        <end position="96"/>
    </location>
</feature>
<evidence type="ECO:0000256" key="5">
    <source>
        <dbReference type="SAM" id="Phobius"/>
    </source>
</evidence>
<dbReference type="PANTHER" id="PTHR37422:SF13">
    <property type="entry name" value="LIPOPOLYSACCHARIDE BIOSYNTHESIS PROTEIN PA4999-RELATED"/>
    <property type="match status" value="1"/>
</dbReference>
<feature type="transmembrane region" description="Helical" evidence="5">
    <location>
        <begin position="409"/>
        <end position="429"/>
    </location>
</feature>
<feature type="transmembrane region" description="Helical" evidence="5">
    <location>
        <begin position="255"/>
        <end position="275"/>
    </location>
</feature>
<feature type="transmembrane region" description="Helical" evidence="5">
    <location>
        <begin position="371"/>
        <end position="397"/>
    </location>
</feature>
<evidence type="ECO:0000256" key="4">
    <source>
        <dbReference type="ARBA" id="ARBA00023136"/>
    </source>
</evidence>
<dbReference type="InterPro" id="IPR007016">
    <property type="entry name" value="O-antigen_ligase-rel_domated"/>
</dbReference>
<feature type="transmembrane region" description="Helical" evidence="5">
    <location>
        <begin position="164"/>
        <end position="186"/>
    </location>
</feature>
<sequence>MKDRWVPVASSTVVGAAALLATGLAVAGHATAVVVLVAASAVLAASLRWPDCGLSAVVLTAVLLPFAVLPVDFGLKPSLLNVAMSLVLVRWAVAAIRGELEPVHLFSVAPVLLFALLFTAAVFWGFNFETPSAFEVRKTAEYLMGLMLFPVALTTLTTARRIRIVVNALAVGGTVAALAALFLYFVPQTAAAGILGSLTVFDYPEGHAALRYINDNPLEAMRAIGLSTDPNLLGAGCVLTAAVLLPFLFRWQSPTAQIAACLALAVVAAATYLTYSRNALLAIGTIGLFLAVFRHRILLPAGGALALLLVLLPQTQGYVQRLAEGLMGRDLATRMRLTEYANALEIVREWPWTGIGFFGPPGVDLEMGVSMVYLAVASMMGVPALLLFCGILLAPLLQFQGTPWRGHPLEPWVLGLAGAVIGLVMTGIFDHFYVNLLYPHMSALYWLLLGTCTAALRLVRSDHGVAKTA</sequence>
<organism evidence="7">
    <name type="scientific">Caldilineaceae bacterium SB0662_bin_9</name>
    <dbReference type="NCBI Taxonomy" id="2605258"/>
    <lineage>
        <taxon>Bacteria</taxon>
        <taxon>Bacillati</taxon>
        <taxon>Chloroflexota</taxon>
        <taxon>Caldilineae</taxon>
        <taxon>Caldilineales</taxon>
        <taxon>Caldilineaceae</taxon>
    </lineage>
</organism>
<dbReference type="AlphaFoldDB" id="A0A6B1DQ84"/>
<accession>A0A6B1DQ84</accession>
<keyword evidence="2 5" id="KW-0812">Transmembrane</keyword>
<evidence type="ECO:0000313" key="7">
    <source>
        <dbReference type="EMBL" id="MYD89311.1"/>
    </source>
</evidence>
<dbReference type="InterPro" id="IPR051533">
    <property type="entry name" value="WaaL-like"/>
</dbReference>
<feature type="transmembrane region" description="Helical" evidence="5">
    <location>
        <begin position="108"/>
        <end position="128"/>
    </location>
</feature>
<feature type="transmembrane region" description="Helical" evidence="5">
    <location>
        <begin position="231"/>
        <end position="249"/>
    </location>
</feature>
<reference evidence="7" key="1">
    <citation type="submission" date="2019-09" db="EMBL/GenBank/DDBJ databases">
        <title>Characterisation of the sponge microbiome using genome-centric metagenomics.</title>
        <authorList>
            <person name="Engelberts J.P."/>
            <person name="Robbins S.J."/>
            <person name="De Goeij J.M."/>
            <person name="Aranda M."/>
            <person name="Bell S.C."/>
            <person name="Webster N.S."/>
        </authorList>
    </citation>
    <scope>NUCLEOTIDE SEQUENCE</scope>
    <source>
        <strain evidence="7">SB0662_bin_9</strain>
    </source>
</reference>
<feature type="transmembrane region" description="Helical" evidence="5">
    <location>
        <begin position="54"/>
        <end position="71"/>
    </location>
</feature>
<evidence type="ECO:0000256" key="3">
    <source>
        <dbReference type="ARBA" id="ARBA00022989"/>
    </source>
</evidence>
<comment type="subcellular location">
    <subcellularLocation>
        <location evidence="1">Membrane</location>
        <topology evidence="1">Multi-pass membrane protein</topology>
    </subcellularLocation>
</comment>
<keyword evidence="3 5" id="KW-1133">Transmembrane helix</keyword>
<dbReference type="PANTHER" id="PTHR37422">
    <property type="entry name" value="TEICHURONIC ACID BIOSYNTHESIS PROTEIN TUAE"/>
    <property type="match status" value="1"/>
</dbReference>
<evidence type="ECO:0000256" key="1">
    <source>
        <dbReference type="ARBA" id="ARBA00004141"/>
    </source>
</evidence>
<comment type="caution">
    <text evidence="7">The sequence shown here is derived from an EMBL/GenBank/DDBJ whole genome shotgun (WGS) entry which is preliminary data.</text>
</comment>
<evidence type="ECO:0000259" key="6">
    <source>
        <dbReference type="Pfam" id="PF04932"/>
    </source>
</evidence>
<dbReference type="GO" id="GO:0016020">
    <property type="term" value="C:membrane"/>
    <property type="evidence" value="ECO:0007669"/>
    <property type="project" value="UniProtKB-SubCell"/>
</dbReference>
<evidence type="ECO:0000256" key="2">
    <source>
        <dbReference type="ARBA" id="ARBA00022692"/>
    </source>
</evidence>
<feature type="transmembrane region" description="Helical" evidence="5">
    <location>
        <begin position="287"/>
        <end position="312"/>
    </location>
</feature>
<keyword evidence="4 5" id="KW-0472">Membrane</keyword>
<feature type="transmembrane region" description="Helical" evidence="5">
    <location>
        <begin position="441"/>
        <end position="459"/>
    </location>
</feature>
<name>A0A6B1DQ84_9CHLR</name>
<gene>
    <name evidence="7" type="ORF">F4Y08_03080</name>
</gene>
<feature type="domain" description="O-antigen ligase-related" evidence="6">
    <location>
        <begin position="263"/>
        <end position="389"/>
    </location>
</feature>
<dbReference type="Pfam" id="PF04932">
    <property type="entry name" value="Wzy_C"/>
    <property type="match status" value="1"/>
</dbReference>
<protein>
    <recommendedName>
        <fullName evidence="6">O-antigen ligase-related domain-containing protein</fullName>
    </recommendedName>
</protein>
<dbReference type="EMBL" id="VXPY01000015">
    <property type="protein sequence ID" value="MYD89311.1"/>
    <property type="molecule type" value="Genomic_DNA"/>
</dbReference>
<feature type="transmembrane region" description="Helical" evidence="5">
    <location>
        <begin position="140"/>
        <end position="158"/>
    </location>
</feature>
<proteinExistence type="predicted"/>